<dbReference type="InterPro" id="IPR036388">
    <property type="entry name" value="WH-like_DNA-bd_sf"/>
</dbReference>
<feature type="non-terminal residue" evidence="1">
    <location>
        <position position="1"/>
    </location>
</feature>
<reference evidence="1 2" key="1">
    <citation type="submission" date="2023-01" db="EMBL/GenBank/DDBJ databases">
        <title>Analysis of 21 Apiospora genomes using comparative genomics revels a genus with tremendous synthesis potential of carbohydrate active enzymes and secondary metabolites.</title>
        <authorList>
            <person name="Sorensen T."/>
        </authorList>
    </citation>
    <scope>NUCLEOTIDE SEQUENCE [LARGE SCALE GENOMIC DNA]</scope>
    <source>
        <strain evidence="1 2">CBS 135458</strain>
    </source>
</reference>
<dbReference type="Gene3D" id="3.40.50.150">
    <property type="entry name" value="Vaccinia Virus protein VP39"/>
    <property type="match status" value="1"/>
</dbReference>
<accession>A0ABR1TW74</accession>
<evidence type="ECO:0000313" key="2">
    <source>
        <dbReference type="Proteomes" id="UP001480595"/>
    </source>
</evidence>
<dbReference type="Proteomes" id="UP001480595">
    <property type="component" value="Unassembled WGS sequence"/>
</dbReference>
<dbReference type="EMBL" id="JAQQWL010000011">
    <property type="protein sequence ID" value="KAK8050752.1"/>
    <property type="molecule type" value="Genomic_DNA"/>
</dbReference>
<dbReference type="RefSeq" id="XP_066713001.1">
    <property type="nucleotide sequence ID" value="XM_066863891.1"/>
</dbReference>
<evidence type="ECO:0008006" key="3">
    <source>
        <dbReference type="Google" id="ProtNLM"/>
    </source>
</evidence>
<dbReference type="PANTHER" id="PTHR43712">
    <property type="entry name" value="PUTATIVE (AFU_ORTHOLOGUE AFUA_4G14580)-RELATED"/>
    <property type="match status" value="1"/>
</dbReference>
<dbReference type="Gene3D" id="1.10.10.10">
    <property type="entry name" value="Winged helix-like DNA-binding domain superfamily/Winged helix DNA-binding domain"/>
    <property type="match status" value="1"/>
</dbReference>
<dbReference type="InterPro" id="IPR036390">
    <property type="entry name" value="WH_DNA-bd_sf"/>
</dbReference>
<organism evidence="1 2">
    <name type="scientific">Apiospora phragmitis</name>
    <dbReference type="NCBI Taxonomy" id="2905665"/>
    <lineage>
        <taxon>Eukaryota</taxon>
        <taxon>Fungi</taxon>
        <taxon>Dikarya</taxon>
        <taxon>Ascomycota</taxon>
        <taxon>Pezizomycotina</taxon>
        <taxon>Sordariomycetes</taxon>
        <taxon>Xylariomycetidae</taxon>
        <taxon>Amphisphaeriales</taxon>
        <taxon>Apiosporaceae</taxon>
        <taxon>Apiospora</taxon>
    </lineage>
</organism>
<protein>
    <recommendedName>
        <fullName evidence="3">Polyketide synthase</fullName>
    </recommendedName>
</protein>
<gene>
    <name evidence="1" type="ORF">PG994_012482</name>
</gene>
<dbReference type="PANTHER" id="PTHR43712:SF15">
    <property type="entry name" value="MONODICTYPHENONE CLUSTER TRANSCRIPTIONAL COACTIVATOR MDPA"/>
    <property type="match status" value="1"/>
</dbReference>
<sequence>ITLPHHDGHEVERSQSQLLSLTSQLQTLLTTPNDLIRRLATHSQLLACLHWLIEFQVLACIPLRGSVAAQDVANLVGVPEGQLLRIVRMTATAGFLREAQPGFVAHTSLSEPFVSKLVHLDALMFLAQTAAPAASMMNAATKRHGKEEGTASALTLALNTRETFQMLRESRPKLQRQWLAHLACEIDNDDECVIELLSQLDWKKLQNVTIVDVASTSMTLGLSLANRYPSAHLILQTREPLLLGHQDQASSVWNNSNNGAVEPDPSSRISMQSRAAGAPQVITSAVAYILNLESCSSQAGARDWLLTELKAHLAALRNSGSALILAGPRLIPEAGSVHPDIEATARVRDLLLLQLANEQELGVAEITGLIESVKDNQGGLVTVHTEQQFDGRIVALMVKYARKS</sequence>
<proteinExistence type="predicted"/>
<evidence type="ECO:0000313" key="1">
    <source>
        <dbReference type="EMBL" id="KAK8050752.1"/>
    </source>
</evidence>
<dbReference type="GeneID" id="92096954"/>
<dbReference type="SUPFAM" id="SSF46785">
    <property type="entry name" value="Winged helix' DNA-binding domain"/>
    <property type="match status" value="1"/>
</dbReference>
<name>A0ABR1TW74_9PEZI</name>
<dbReference type="InterPro" id="IPR029063">
    <property type="entry name" value="SAM-dependent_MTases_sf"/>
</dbReference>
<keyword evidence="2" id="KW-1185">Reference proteome</keyword>
<comment type="caution">
    <text evidence="1">The sequence shown here is derived from an EMBL/GenBank/DDBJ whole genome shotgun (WGS) entry which is preliminary data.</text>
</comment>